<dbReference type="EMBL" id="JAFBFH010000002">
    <property type="protein sequence ID" value="MBM7713581.1"/>
    <property type="molecule type" value="Genomic_DNA"/>
</dbReference>
<evidence type="ECO:0000313" key="3">
    <source>
        <dbReference type="Proteomes" id="UP000823485"/>
    </source>
</evidence>
<dbReference type="Proteomes" id="UP000823485">
    <property type="component" value="Unassembled WGS sequence"/>
</dbReference>
<evidence type="ECO:0000313" key="2">
    <source>
        <dbReference type="EMBL" id="MBM7713581.1"/>
    </source>
</evidence>
<accession>A0ABS2R4M8</accession>
<evidence type="ECO:0000259" key="1">
    <source>
        <dbReference type="SMART" id="SM00966"/>
    </source>
</evidence>
<dbReference type="SUPFAM" id="SSF89447">
    <property type="entry name" value="AbrB/MazE/MraZ-like"/>
    <property type="match status" value="2"/>
</dbReference>
<protein>
    <submittedName>
        <fullName evidence="2">AbrB family looped-hinge helix DNA binding protein</fullName>
    </submittedName>
</protein>
<feature type="domain" description="SpoVT-AbrB" evidence="1">
    <location>
        <begin position="3"/>
        <end position="46"/>
    </location>
</feature>
<name>A0ABS2R4M8_9BACI</name>
<comment type="caution">
    <text evidence="2">The sequence shown here is derived from an EMBL/GenBank/DDBJ whole genome shotgun (WGS) entry which is preliminary data.</text>
</comment>
<proteinExistence type="predicted"/>
<dbReference type="Pfam" id="PF04014">
    <property type="entry name" value="MazE_antitoxin"/>
    <property type="match status" value="1"/>
</dbReference>
<keyword evidence="3" id="KW-1185">Reference proteome</keyword>
<reference evidence="2 3" key="1">
    <citation type="submission" date="2021-01" db="EMBL/GenBank/DDBJ databases">
        <title>Genomic Encyclopedia of Type Strains, Phase IV (KMG-IV): sequencing the most valuable type-strain genomes for metagenomic binning, comparative biology and taxonomic classification.</title>
        <authorList>
            <person name="Goeker M."/>
        </authorList>
    </citation>
    <scope>NUCLEOTIDE SEQUENCE [LARGE SCALE GENOMIC DNA]</scope>
    <source>
        <strain evidence="2 3">DSM 105453</strain>
    </source>
</reference>
<dbReference type="SMART" id="SM00966">
    <property type="entry name" value="SpoVT_AbrB"/>
    <property type="match status" value="1"/>
</dbReference>
<dbReference type="Gene3D" id="2.10.260.10">
    <property type="match status" value="1"/>
</dbReference>
<dbReference type="RefSeq" id="WP_205178512.1">
    <property type="nucleotide sequence ID" value="NZ_JAFBFH010000002.1"/>
</dbReference>
<dbReference type="NCBIfam" id="TIGR01439">
    <property type="entry name" value="lp_hng_hel_AbrB"/>
    <property type="match status" value="1"/>
</dbReference>
<sequence length="94" mass="11136">MYTKITKNGQIRIPKKVQNELNLLEGHYLYIYESQKCIYIEKDHEDDTLNQCLFANDKVTIPMELRKLLNISNGTHLYLDVSDYNTIRLMKNDP</sequence>
<organism evidence="2 3">
    <name type="scientific">Siminovitchia thermophila</name>
    <dbReference type="NCBI Taxonomy" id="1245522"/>
    <lineage>
        <taxon>Bacteria</taxon>
        <taxon>Bacillati</taxon>
        <taxon>Bacillota</taxon>
        <taxon>Bacilli</taxon>
        <taxon>Bacillales</taxon>
        <taxon>Bacillaceae</taxon>
        <taxon>Siminovitchia</taxon>
    </lineage>
</organism>
<dbReference type="InterPro" id="IPR037914">
    <property type="entry name" value="SpoVT-AbrB_sf"/>
</dbReference>
<gene>
    <name evidence="2" type="ORF">JOC94_000549</name>
</gene>
<dbReference type="InterPro" id="IPR007159">
    <property type="entry name" value="SpoVT-AbrB_dom"/>
</dbReference>